<keyword evidence="3" id="KW-1185">Reference proteome</keyword>
<gene>
    <name evidence="1" type="ORF">ZHAS_00017479</name>
</gene>
<sequence length="62" mass="7010">MKPRSPSDELVRTWWLWLIRGSITTRPRGTMVFVQLDGLNVRGGFGLELVSVGPLLITPLYL</sequence>
<organism evidence="1">
    <name type="scientific">Anopheles sinensis</name>
    <name type="common">Mosquito</name>
    <dbReference type="NCBI Taxonomy" id="74873"/>
    <lineage>
        <taxon>Eukaryota</taxon>
        <taxon>Metazoa</taxon>
        <taxon>Ecdysozoa</taxon>
        <taxon>Arthropoda</taxon>
        <taxon>Hexapoda</taxon>
        <taxon>Insecta</taxon>
        <taxon>Pterygota</taxon>
        <taxon>Neoptera</taxon>
        <taxon>Endopterygota</taxon>
        <taxon>Diptera</taxon>
        <taxon>Nematocera</taxon>
        <taxon>Culicoidea</taxon>
        <taxon>Culicidae</taxon>
        <taxon>Anophelinae</taxon>
        <taxon>Anopheles</taxon>
    </lineage>
</organism>
<dbReference type="VEuPathDB" id="VectorBase:ASIC017479"/>
<evidence type="ECO:0000313" key="3">
    <source>
        <dbReference type="Proteomes" id="UP000030765"/>
    </source>
</evidence>
<protein>
    <submittedName>
        <fullName evidence="1 2">Cyclosome subunit</fullName>
    </submittedName>
</protein>
<reference evidence="1 3" key="1">
    <citation type="journal article" date="2014" name="BMC Genomics">
        <title>Genome sequence of Anopheles sinensis provides insight into genetics basis of mosquito competence for malaria parasites.</title>
        <authorList>
            <person name="Zhou D."/>
            <person name="Zhang D."/>
            <person name="Ding G."/>
            <person name="Shi L."/>
            <person name="Hou Q."/>
            <person name="Ye Y."/>
            <person name="Xu Y."/>
            <person name="Zhou H."/>
            <person name="Xiong C."/>
            <person name="Li S."/>
            <person name="Yu J."/>
            <person name="Hong S."/>
            <person name="Yu X."/>
            <person name="Zou P."/>
            <person name="Chen C."/>
            <person name="Chang X."/>
            <person name="Wang W."/>
            <person name="Lv Y."/>
            <person name="Sun Y."/>
            <person name="Ma L."/>
            <person name="Shen B."/>
            <person name="Zhu C."/>
        </authorList>
    </citation>
    <scope>NUCLEOTIDE SEQUENCE [LARGE SCALE GENOMIC DNA]</scope>
</reference>
<dbReference type="EMBL" id="KE525345">
    <property type="protein sequence ID" value="KFB49380.1"/>
    <property type="molecule type" value="Genomic_DNA"/>
</dbReference>
<evidence type="ECO:0000313" key="2">
    <source>
        <dbReference type="EnsemblMetazoa" id="ASIC017479-PA"/>
    </source>
</evidence>
<reference evidence="2" key="2">
    <citation type="submission" date="2020-05" db="UniProtKB">
        <authorList>
            <consortium name="EnsemblMetazoa"/>
        </authorList>
    </citation>
    <scope>IDENTIFICATION</scope>
</reference>
<dbReference type="EnsemblMetazoa" id="ASIC017479-RA">
    <property type="protein sequence ID" value="ASIC017479-PA"/>
    <property type="gene ID" value="ASIC017479"/>
</dbReference>
<dbReference type="AlphaFoldDB" id="A0A084WGN6"/>
<name>A0A084WGN6_ANOSI</name>
<proteinExistence type="predicted"/>
<dbReference type="Proteomes" id="UP000030765">
    <property type="component" value="Unassembled WGS sequence"/>
</dbReference>
<dbReference type="EMBL" id="ATLV01023647">
    <property type="status" value="NOT_ANNOTATED_CDS"/>
    <property type="molecule type" value="Genomic_DNA"/>
</dbReference>
<evidence type="ECO:0000313" key="1">
    <source>
        <dbReference type="EMBL" id="KFB49380.1"/>
    </source>
</evidence>
<accession>A0A084WGN6</accession>